<dbReference type="EMBL" id="AAMD01000021">
    <property type="protein sequence ID" value="EAU68138.1"/>
    <property type="molecule type" value="Genomic_DNA"/>
</dbReference>
<proteinExistence type="predicted"/>
<feature type="region of interest" description="Disordered" evidence="1">
    <location>
        <begin position="1"/>
        <end position="38"/>
    </location>
</feature>
<reference evidence="2 3" key="1">
    <citation type="submission" date="2006-04" db="EMBL/GenBank/DDBJ databases">
        <authorList>
            <person name="Nierman W.C."/>
        </authorList>
    </citation>
    <scope>NUCLEOTIDE SEQUENCE [LARGE SCALE GENOMIC DNA]</scope>
    <source>
        <strain evidence="2 3">DW4/3-1</strain>
    </source>
</reference>
<gene>
    <name evidence="2" type="ORF">STIAU_2675</name>
</gene>
<dbReference type="Proteomes" id="UP000032702">
    <property type="component" value="Unassembled WGS sequence"/>
</dbReference>
<feature type="non-terminal residue" evidence="2">
    <location>
        <position position="1"/>
    </location>
</feature>
<dbReference type="AlphaFoldDB" id="Q098K9"/>
<name>Q098K9_STIAD</name>
<comment type="caution">
    <text evidence="2">The sequence shown here is derived from an EMBL/GenBank/DDBJ whole genome shotgun (WGS) entry which is preliminary data.</text>
</comment>
<protein>
    <submittedName>
        <fullName evidence="2">Uncharacterized protein</fullName>
    </submittedName>
</protein>
<evidence type="ECO:0000256" key="1">
    <source>
        <dbReference type="SAM" id="MobiDB-lite"/>
    </source>
</evidence>
<organism evidence="2 3">
    <name type="scientific">Stigmatella aurantiaca (strain DW4/3-1)</name>
    <dbReference type="NCBI Taxonomy" id="378806"/>
    <lineage>
        <taxon>Bacteria</taxon>
        <taxon>Pseudomonadati</taxon>
        <taxon>Myxococcota</taxon>
        <taxon>Myxococcia</taxon>
        <taxon>Myxococcales</taxon>
        <taxon>Cystobacterineae</taxon>
        <taxon>Archangiaceae</taxon>
        <taxon>Stigmatella</taxon>
    </lineage>
</organism>
<sequence>GPGSLARVRLVPKKAKRPAPHQGRPSLETTAPSGGAKH</sequence>
<feature type="compositionally biased region" description="Basic residues" evidence="1">
    <location>
        <begin position="10"/>
        <end position="19"/>
    </location>
</feature>
<evidence type="ECO:0000313" key="3">
    <source>
        <dbReference type="Proteomes" id="UP000032702"/>
    </source>
</evidence>
<evidence type="ECO:0000313" key="2">
    <source>
        <dbReference type="EMBL" id="EAU68138.1"/>
    </source>
</evidence>
<accession>Q098K9</accession>